<evidence type="ECO:0000256" key="6">
    <source>
        <dbReference type="ARBA" id="ARBA00022490"/>
    </source>
</evidence>
<dbReference type="GO" id="GO:0005635">
    <property type="term" value="C:nuclear envelope"/>
    <property type="evidence" value="ECO:0007669"/>
    <property type="project" value="TreeGrafter"/>
</dbReference>
<evidence type="ECO:0000259" key="10">
    <source>
        <dbReference type="PROSITE" id="PS50166"/>
    </source>
</evidence>
<dbReference type="SUPFAM" id="SSF48371">
    <property type="entry name" value="ARM repeat"/>
    <property type="match status" value="1"/>
</dbReference>
<feature type="domain" description="Importin N-terminal" evidence="10">
    <location>
        <begin position="29"/>
        <end position="106"/>
    </location>
</feature>
<dbReference type="OMA" id="AENEFLM"/>
<dbReference type="AlphaFoldDB" id="A0A226F5A3"/>
<dbReference type="GO" id="GO:0006606">
    <property type="term" value="P:protein import into nucleus"/>
    <property type="evidence" value="ECO:0007669"/>
    <property type="project" value="TreeGrafter"/>
</dbReference>
<dbReference type="InterPro" id="IPR013713">
    <property type="entry name" value="XPO2_central"/>
</dbReference>
<evidence type="ECO:0000256" key="3">
    <source>
        <dbReference type="ARBA" id="ARBA00008669"/>
    </source>
</evidence>
<dbReference type="Gene3D" id="1.25.10.10">
    <property type="entry name" value="Leucine-rich Repeat Variant"/>
    <property type="match status" value="1"/>
</dbReference>
<evidence type="ECO:0000256" key="4">
    <source>
        <dbReference type="ARBA" id="ARBA00018945"/>
    </source>
</evidence>
<comment type="subcellular location">
    <subcellularLocation>
        <location evidence="2">Cytoplasm</location>
    </subcellularLocation>
    <subcellularLocation>
        <location evidence="1">Nucleus</location>
    </subcellularLocation>
</comment>
<keyword evidence="8" id="KW-0539">Nucleus</keyword>
<dbReference type="OrthoDB" id="3268246at2759"/>
<dbReference type="PANTHER" id="PTHR10997:SF8">
    <property type="entry name" value="EXPORTIN-2"/>
    <property type="match status" value="1"/>
</dbReference>
<keyword evidence="12" id="KW-1185">Reference proteome</keyword>
<evidence type="ECO:0000256" key="2">
    <source>
        <dbReference type="ARBA" id="ARBA00004496"/>
    </source>
</evidence>
<comment type="similarity">
    <text evidence="3">Belongs to the XPO2/CSE1 family.</text>
</comment>
<dbReference type="InterPro" id="IPR011989">
    <property type="entry name" value="ARM-like"/>
</dbReference>
<reference evidence="11 12" key="1">
    <citation type="submission" date="2015-12" db="EMBL/GenBank/DDBJ databases">
        <title>The genome of Folsomia candida.</title>
        <authorList>
            <person name="Faddeeva A."/>
            <person name="Derks M.F."/>
            <person name="Anvar Y."/>
            <person name="Smit S."/>
            <person name="Van Straalen N."/>
            <person name="Roelofs D."/>
        </authorList>
    </citation>
    <scope>NUCLEOTIDE SEQUENCE [LARGE SCALE GENOMIC DNA]</scope>
    <source>
        <strain evidence="11 12">VU population</strain>
        <tissue evidence="11">Whole body</tissue>
    </source>
</reference>
<dbReference type="Pfam" id="PF03378">
    <property type="entry name" value="CAS_CSE1"/>
    <property type="match status" value="1"/>
</dbReference>
<evidence type="ECO:0000256" key="9">
    <source>
        <dbReference type="ARBA" id="ARBA00030693"/>
    </source>
</evidence>
<evidence type="ECO:0000313" key="11">
    <source>
        <dbReference type="EMBL" id="OXA64637.1"/>
    </source>
</evidence>
<organism evidence="11 12">
    <name type="scientific">Folsomia candida</name>
    <name type="common">Springtail</name>
    <dbReference type="NCBI Taxonomy" id="158441"/>
    <lineage>
        <taxon>Eukaryota</taxon>
        <taxon>Metazoa</taxon>
        <taxon>Ecdysozoa</taxon>
        <taxon>Arthropoda</taxon>
        <taxon>Hexapoda</taxon>
        <taxon>Collembola</taxon>
        <taxon>Entomobryomorpha</taxon>
        <taxon>Isotomoidea</taxon>
        <taxon>Isotomidae</taxon>
        <taxon>Proisotominae</taxon>
        <taxon>Folsomia</taxon>
    </lineage>
</organism>
<keyword evidence="6" id="KW-0963">Cytoplasm</keyword>
<comment type="caution">
    <text evidence="11">The sequence shown here is derived from an EMBL/GenBank/DDBJ whole genome shotgun (WGS) entry which is preliminary data.</text>
</comment>
<dbReference type="Proteomes" id="UP000198287">
    <property type="component" value="Unassembled WGS sequence"/>
</dbReference>
<dbReference type="GO" id="GO:0006611">
    <property type="term" value="P:protein export from nucleus"/>
    <property type="evidence" value="ECO:0007669"/>
    <property type="project" value="TreeGrafter"/>
</dbReference>
<dbReference type="InterPro" id="IPR005043">
    <property type="entry name" value="XPO2_C"/>
</dbReference>
<dbReference type="Pfam" id="PF08506">
    <property type="entry name" value="Cse1"/>
    <property type="match status" value="1"/>
</dbReference>
<dbReference type="EMBL" id="LNIX01000001">
    <property type="protein sequence ID" value="OXA64637.1"/>
    <property type="molecule type" value="Genomic_DNA"/>
</dbReference>
<name>A0A226F5A3_FOLCA</name>
<evidence type="ECO:0000256" key="1">
    <source>
        <dbReference type="ARBA" id="ARBA00004123"/>
    </source>
</evidence>
<evidence type="ECO:0000256" key="5">
    <source>
        <dbReference type="ARBA" id="ARBA00022448"/>
    </source>
</evidence>
<dbReference type="InterPro" id="IPR001494">
    <property type="entry name" value="Importin-beta_N"/>
</dbReference>
<dbReference type="GO" id="GO:0005829">
    <property type="term" value="C:cytosol"/>
    <property type="evidence" value="ECO:0007669"/>
    <property type="project" value="TreeGrafter"/>
</dbReference>
<keyword evidence="7" id="KW-0653">Protein transport</keyword>
<dbReference type="PROSITE" id="PS50166">
    <property type="entry name" value="IMPORTIN_B_NT"/>
    <property type="match status" value="1"/>
</dbReference>
<evidence type="ECO:0000256" key="8">
    <source>
        <dbReference type="ARBA" id="ARBA00023242"/>
    </source>
</evidence>
<keyword evidence="5" id="KW-0813">Transport</keyword>
<accession>A0A226F5A3</accession>
<dbReference type="GO" id="GO:0005049">
    <property type="term" value="F:nuclear export signal receptor activity"/>
    <property type="evidence" value="ECO:0007669"/>
    <property type="project" value="TreeGrafter"/>
</dbReference>
<dbReference type="Pfam" id="PF03810">
    <property type="entry name" value="IBN_N"/>
    <property type="match status" value="1"/>
</dbReference>
<dbReference type="PANTHER" id="PTHR10997">
    <property type="entry name" value="IMPORTIN-7, 8, 11"/>
    <property type="match status" value="1"/>
</dbReference>
<sequence length="915" mass="102274">MENKEQALQHLATYIAQTLSPDPAVRKPAEKHLESVEGNLNYPLLLLHLVNTQASGGSDPAIPIAAAIAFKNFVRRNWSPDEDAPNKIHATDREAIKAQIVELMLKSPEAIQRQLSDAISAIGRYDFPQQWSSLMPTLVAKLGGTDDFHVINGVLQTCHSLFKRYRHEFKSDKLWSEIKLVLDSFAAPLTQLFTTLMGLAKQHEGNKAAITIIYSSILLVAKIFYSLNSQEIPEFFEDNIKVWMPNFHILLTTDNPLLKTGEDEEAGLLEQLRSQICDNVGMYARKYDEEFEEFLPIFVTDIWGLLVTTGAQTKYDMLVSNAIGFLALVAEKDRNKALFNNPETMSGICQKVIVPNMEFRDADEELFEDNPEEYIRRDIEGSDVDTRRRAVCDLVRALSKNFESEMTSIFGAYVQEMLVKYGQNASQAWKSKDAAIYLVTSIVAKGQTEKDGVTKTNSLVSVVDFYNAHILSELLNPDVNQIPVLKADSIKYLMIFRNQLPPQTMKEGISHLVRFLGAESTVVNSYAASAIEKLLLLKQADNSPLIQTGDLAPVGATLISGLFSVLSKPTSKENEYVMKAIMRSTSALGDGAAPFMGVMLPKLLEILVGAARNPSKPHFNHYMFETLCLSIRILCRKNPAAVEQFEVHLFPIFQGILQGDVVEFIPYVFQVLALMLDYHPAGSGVTEPYMFLFPCLLAPPLWEKNANIPPLVQLLKIYVKKGVAQIVASDKLGAMLGVFQKLIASKSNDHEGFNLIRCLVDNLPPTAMEQYLKSIFLLLFQRLTSSKTVKFVKCLLVYFATYINRYGAESFIAMIDSIEPNFMAKVLDRLFIAEMQKIGVPLEKRIVGVGVTKLLCECPQSMLTGQYAMYWPPLLQAIIQMFECPEDVAPLVASIAQEAQNFLVKYASVANVQIV</sequence>
<dbReference type="FunFam" id="1.25.10.10:FF:000057">
    <property type="entry name" value="Exportin-2 isoform 1"/>
    <property type="match status" value="1"/>
</dbReference>
<dbReference type="SMART" id="SM00913">
    <property type="entry name" value="IBN_N"/>
    <property type="match status" value="1"/>
</dbReference>
<proteinExistence type="inferred from homology"/>
<evidence type="ECO:0000256" key="7">
    <source>
        <dbReference type="ARBA" id="ARBA00022927"/>
    </source>
</evidence>
<dbReference type="GO" id="GO:0031267">
    <property type="term" value="F:small GTPase binding"/>
    <property type="evidence" value="ECO:0007669"/>
    <property type="project" value="InterPro"/>
</dbReference>
<dbReference type="STRING" id="158441.A0A226F5A3"/>
<dbReference type="InterPro" id="IPR016024">
    <property type="entry name" value="ARM-type_fold"/>
</dbReference>
<evidence type="ECO:0000313" key="12">
    <source>
        <dbReference type="Proteomes" id="UP000198287"/>
    </source>
</evidence>
<protein>
    <recommendedName>
        <fullName evidence="4">Exportin-2</fullName>
    </recommendedName>
    <alternativeName>
        <fullName evidence="9">Importin-alpha re-exporter</fullName>
    </alternativeName>
</protein>
<gene>
    <name evidence="11" type="ORF">Fcan01_03456</name>
</gene>